<keyword evidence="8 12" id="KW-0067">ATP-binding</keyword>
<dbReference type="CDD" id="cd01174">
    <property type="entry name" value="ribokinase"/>
    <property type="match status" value="1"/>
</dbReference>
<keyword evidence="4 12" id="KW-0808">Transferase</keyword>
<dbReference type="PROSITE" id="PS00584">
    <property type="entry name" value="PFKB_KINASES_2"/>
    <property type="match status" value="1"/>
</dbReference>
<dbReference type="EC" id="2.7.1.15" evidence="2 12"/>
<keyword evidence="10 12" id="KW-0630">Potassium</keyword>
<comment type="activity regulation">
    <text evidence="12">Activated by a monovalent cation that binds near, but not in, the active site. The most likely occupant of the site in vivo is potassium. Ion binding induces a conformational change that may alter substrate affinity.</text>
</comment>
<evidence type="ECO:0000256" key="11">
    <source>
        <dbReference type="ARBA" id="ARBA00023277"/>
    </source>
</evidence>
<evidence type="ECO:0000256" key="10">
    <source>
        <dbReference type="ARBA" id="ARBA00022958"/>
    </source>
</evidence>
<comment type="pathway">
    <text evidence="12">Carbohydrate metabolism; D-ribose degradation; D-ribose 5-phosphate from beta-D-ribopyranose: step 2/2.</text>
</comment>
<feature type="binding site" evidence="12">
    <location>
        <position position="273"/>
    </location>
    <ligand>
        <name>K(+)</name>
        <dbReference type="ChEBI" id="CHEBI:29103"/>
    </ligand>
</feature>
<dbReference type="RefSeq" id="WP_054285886.1">
    <property type="nucleotide sequence ID" value="NZ_LIVN01000010.1"/>
</dbReference>
<evidence type="ECO:0000256" key="2">
    <source>
        <dbReference type="ARBA" id="ARBA00012035"/>
    </source>
</evidence>
<dbReference type="InterPro" id="IPR011611">
    <property type="entry name" value="PfkB_dom"/>
</dbReference>
<dbReference type="InterPro" id="IPR011877">
    <property type="entry name" value="Ribokinase"/>
</dbReference>
<dbReference type="NCBIfam" id="TIGR02152">
    <property type="entry name" value="D_ribokin_bact"/>
    <property type="match status" value="1"/>
</dbReference>
<keyword evidence="9 12" id="KW-0460">Magnesium</keyword>
<organism evidence="14 15">
    <name type="scientific">Gulbenkiania mobilis</name>
    <dbReference type="NCBI Taxonomy" id="397457"/>
    <lineage>
        <taxon>Bacteria</taxon>
        <taxon>Pseudomonadati</taxon>
        <taxon>Pseudomonadota</taxon>
        <taxon>Betaproteobacteria</taxon>
        <taxon>Neisseriales</taxon>
        <taxon>Chromobacteriaceae</taxon>
        <taxon>Gulbenkiania</taxon>
    </lineage>
</organism>
<feature type="binding site" evidence="12">
    <location>
        <begin position="11"/>
        <end position="13"/>
    </location>
    <ligand>
        <name>substrate</name>
    </ligand>
</feature>
<evidence type="ECO:0000259" key="13">
    <source>
        <dbReference type="Pfam" id="PF00294"/>
    </source>
</evidence>
<keyword evidence="7 12" id="KW-0418">Kinase</keyword>
<evidence type="ECO:0000256" key="12">
    <source>
        <dbReference type="HAMAP-Rule" id="MF_01987"/>
    </source>
</evidence>
<dbReference type="EMBL" id="SMDA01000007">
    <property type="protein sequence ID" value="TCW30273.1"/>
    <property type="molecule type" value="Genomic_DNA"/>
</dbReference>
<keyword evidence="15" id="KW-1185">Reference proteome</keyword>
<feature type="binding site" evidence="12">
    <location>
        <position position="245"/>
    </location>
    <ligand>
        <name>substrate</name>
    </ligand>
</feature>
<dbReference type="InterPro" id="IPR002139">
    <property type="entry name" value="Ribo/fructo_kinase"/>
</dbReference>
<feature type="active site" description="Proton acceptor" evidence="12">
    <location>
        <position position="245"/>
    </location>
</feature>
<evidence type="ECO:0000256" key="1">
    <source>
        <dbReference type="ARBA" id="ARBA00005380"/>
    </source>
</evidence>
<keyword evidence="11 12" id="KW-0119">Carbohydrate metabolism</keyword>
<evidence type="ECO:0000256" key="7">
    <source>
        <dbReference type="ARBA" id="ARBA00022777"/>
    </source>
</evidence>
<accession>A0ABY2CVC6</accession>
<feature type="binding site" evidence="12">
    <location>
        <position position="276"/>
    </location>
    <ligand>
        <name>K(+)</name>
        <dbReference type="ChEBI" id="CHEBI:29103"/>
    </ligand>
</feature>
<name>A0ABY2CVC6_GULMO</name>
<evidence type="ECO:0000313" key="14">
    <source>
        <dbReference type="EMBL" id="TCW30273.1"/>
    </source>
</evidence>
<proteinExistence type="inferred from homology"/>
<comment type="subunit">
    <text evidence="12">Homodimer.</text>
</comment>
<comment type="function">
    <text evidence="12">Catalyzes the phosphorylation of ribose at O-5 in a reaction requiring ATP and magnesium. The resulting D-ribose-5-phosphate can then be used either for sythesis of nucleotides, histidine, and tryptophan, or as a component of the pentose phosphate pathway.</text>
</comment>
<comment type="similarity">
    <text evidence="12">Belongs to the carbohydrate kinase PfkB family. Ribokinase subfamily.</text>
</comment>
<comment type="catalytic activity">
    <reaction evidence="12">
        <text>D-ribose + ATP = D-ribose 5-phosphate + ADP + H(+)</text>
        <dbReference type="Rhea" id="RHEA:13697"/>
        <dbReference type="ChEBI" id="CHEBI:15378"/>
        <dbReference type="ChEBI" id="CHEBI:30616"/>
        <dbReference type="ChEBI" id="CHEBI:47013"/>
        <dbReference type="ChEBI" id="CHEBI:78346"/>
        <dbReference type="ChEBI" id="CHEBI:456216"/>
        <dbReference type="EC" id="2.7.1.15"/>
    </reaction>
</comment>
<feature type="binding site" evidence="12">
    <location>
        <begin position="39"/>
        <end position="43"/>
    </location>
    <ligand>
        <name>substrate</name>
    </ligand>
</feature>
<feature type="binding site" evidence="12">
    <location>
        <position position="183"/>
    </location>
    <ligand>
        <name>ATP</name>
        <dbReference type="ChEBI" id="CHEBI:30616"/>
    </ligand>
</feature>
<reference evidence="14 15" key="1">
    <citation type="submission" date="2019-03" db="EMBL/GenBank/DDBJ databases">
        <title>Genomic Encyclopedia of Type Strains, Phase IV (KMG-IV): sequencing the most valuable type-strain genomes for metagenomic binning, comparative biology and taxonomic classification.</title>
        <authorList>
            <person name="Goeker M."/>
        </authorList>
    </citation>
    <scope>NUCLEOTIDE SEQUENCE [LARGE SCALE GENOMIC DNA]</scope>
    <source>
        <strain evidence="14 15">DSM 18507</strain>
    </source>
</reference>
<protein>
    <recommendedName>
        <fullName evidence="3 12">Ribokinase</fullName>
        <shortName evidence="12">RK</shortName>
        <ecNumber evidence="2 12">2.7.1.15</ecNumber>
    </recommendedName>
</protein>
<dbReference type="PRINTS" id="PR00990">
    <property type="entry name" value="RIBOKINASE"/>
</dbReference>
<feature type="binding site" evidence="12">
    <location>
        <begin position="244"/>
        <end position="245"/>
    </location>
    <ligand>
        <name>ATP</name>
        <dbReference type="ChEBI" id="CHEBI:30616"/>
    </ligand>
</feature>
<sequence>MTKVAVVGSINMDLVALVPRFPAPGETLIGSRFETFPGGKGANQAVAAARLGAEVAMVGCVGGDGFGRELLSGLAAEGVDTSAIRVSGEASTGVASILVSGGENTIVVVPGANHCLTPSMVEASEQLIASADVVLTQLEIPLETVEATARLASRHRVPLILNPAPAVRLSRALLDQVACLTPNEHELATVLGAPSLPFPDMLALLPGKVVMTKGEHGAYHVDGSGQFWHQPGFAVSAVDTTGAGDTFNAALAAAWQGGLRQAMRFAAAAAALSVTRLGAQGGMPSAAAVESFLQNSTQNAPSLT</sequence>
<keyword evidence="6 12" id="KW-0547">Nucleotide-binding</keyword>
<evidence type="ECO:0000256" key="6">
    <source>
        <dbReference type="ARBA" id="ARBA00022741"/>
    </source>
</evidence>
<dbReference type="InterPro" id="IPR029056">
    <property type="entry name" value="Ribokinase-like"/>
</dbReference>
<evidence type="ECO:0000256" key="3">
    <source>
        <dbReference type="ARBA" id="ARBA00016943"/>
    </source>
</evidence>
<dbReference type="Proteomes" id="UP000294801">
    <property type="component" value="Unassembled WGS sequence"/>
</dbReference>
<comment type="cofactor">
    <cofactor evidence="12">
        <name>Mg(2+)</name>
        <dbReference type="ChEBI" id="CHEBI:18420"/>
    </cofactor>
    <text evidence="12">Requires a divalent cation, most likely magnesium in vivo, as an electrophilic catalyst to aid phosphoryl group transfer. It is the chelate of the metal and the nucleotide that is the actual substrate.</text>
</comment>
<comment type="subcellular location">
    <subcellularLocation>
        <location evidence="12">Cytoplasm</location>
    </subcellularLocation>
</comment>
<dbReference type="Pfam" id="PF00294">
    <property type="entry name" value="PfkB"/>
    <property type="match status" value="1"/>
</dbReference>
<keyword evidence="5 12" id="KW-0479">Metal-binding</keyword>
<comment type="similarity">
    <text evidence="1">Belongs to the carbohydrate kinase pfkB family.</text>
</comment>
<dbReference type="Gene3D" id="3.40.1190.20">
    <property type="match status" value="1"/>
</dbReference>
<feature type="binding site" evidence="12">
    <location>
        <position position="139"/>
    </location>
    <ligand>
        <name>substrate</name>
    </ligand>
</feature>
<evidence type="ECO:0000313" key="15">
    <source>
        <dbReference type="Proteomes" id="UP000294801"/>
    </source>
</evidence>
<feature type="binding site" evidence="12">
    <location>
        <position position="241"/>
    </location>
    <ligand>
        <name>K(+)</name>
        <dbReference type="ChEBI" id="CHEBI:29103"/>
    </ligand>
</feature>
<evidence type="ECO:0000256" key="5">
    <source>
        <dbReference type="ARBA" id="ARBA00022723"/>
    </source>
</evidence>
<feature type="binding site" evidence="12">
    <location>
        <position position="239"/>
    </location>
    <ligand>
        <name>K(+)</name>
        <dbReference type="ChEBI" id="CHEBI:29103"/>
    </ligand>
</feature>
<evidence type="ECO:0000256" key="8">
    <source>
        <dbReference type="ARBA" id="ARBA00022840"/>
    </source>
</evidence>
<feature type="binding site" evidence="12">
    <location>
        <position position="278"/>
    </location>
    <ligand>
        <name>K(+)</name>
        <dbReference type="ChEBI" id="CHEBI:29103"/>
    </ligand>
</feature>
<feature type="binding site" evidence="12">
    <location>
        <begin position="212"/>
        <end position="217"/>
    </location>
    <ligand>
        <name>ATP</name>
        <dbReference type="ChEBI" id="CHEBI:30616"/>
    </ligand>
</feature>
<dbReference type="InterPro" id="IPR002173">
    <property type="entry name" value="Carboh/pur_kinase_PfkB_CS"/>
</dbReference>
<gene>
    <name evidence="12" type="primary">rbsK</name>
    <name evidence="14" type="ORF">EV669_10730</name>
</gene>
<comment type="caution">
    <text evidence="12">Lacks conserved residue(s) required for the propagation of feature annotation.</text>
</comment>
<evidence type="ECO:0000256" key="4">
    <source>
        <dbReference type="ARBA" id="ARBA00022679"/>
    </source>
</evidence>
<dbReference type="PANTHER" id="PTHR10584:SF166">
    <property type="entry name" value="RIBOKINASE"/>
    <property type="match status" value="1"/>
</dbReference>
<keyword evidence="12" id="KW-0963">Cytoplasm</keyword>
<dbReference type="SUPFAM" id="SSF53613">
    <property type="entry name" value="Ribokinase-like"/>
    <property type="match status" value="1"/>
</dbReference>
<evidence type="ECO:0000256" key="9">
    <source>
        <dbReference type="ARBA" id="ARBA00022842"/>
    </source>
</evidence>
<comment type="caution">
    <text evidence="14">The sequence shown here is derived from an EMBL/GenBank/DDBJ whole genome shotgun (WGS) entry which is preliminary data.</text>
</comment>
<dbReference type="PANTHER" id="PTHR10584">
    <property type="entry name" value="SUGAR KINASE"/>
    <property type="match status" value="1"/>
</dbReference>
<feature type="domain" description="Carbohydrate kinase PfkB" evidence="13">
    <location>
        <begin position="1"/>
        <end position="285"/>
    </location>
</feature>
<dbReference type="HAMAP" id="MF_01987">
    <property type="entry name" value="Ribokinase"/>
    <property type="match status" value="1"/>
</dbReference>